<dbReference type="EMBL" id="UHJL01000001">
    <property type="protein sequence ID" value="SUQ19128.1"/>
    <property type="molecule type" value="Genomic_DNA"/>
</dbReference>
<name>A0A380RUA8_FIBSU</name>
<dbReference type="Proteomes" id="UP000255423">
    <property type="component" value="Unassembled WGS sequence"/>
</dbReference>
<dbReference type="AlphaFoldDB" id="A0A380RUA8"/>
<reference evidence="1 2" key="1">
    <citation type="submission" date="2017-08" db="EMBL/GenBank/DDBJ databases">
        <authorList>
            <person name="de Groot N.N."/>
        </authorList>
    </citation>
    <scope>NUCLEOTIDE SEQUENCE [LARGE SCALE GENOMIC DNA]</scope>
    <source>
        <strain evidence="1 2">HM2</strain>
    </source>
</reference>
<sequence>MGEIRTPAKVKIIVGILAKDAKSVEAVRGVLKSRFGEEDLNLDPFPFTFTNYYKEEIGEAPVRAFFSYENLVDRETIVDIKLWTNDIELEIAKENGTPGLRPVNLDPGYMTLGQFFLATTKDQRQRVYMQRGIFVEPTLYFQDGHFHAFDWTYRDYQSENYIKYLEEVRKRLAYQMTTGKPYSQRNKK</sequence>
<dbReference type="InterPro" id="IPR025529">
    <property type="entry name" value="DUF4416"/>
</dbReference>
<organism evidence="1 2">
    <name type="scientific">Fibrobacter succinogenes</name>
    <name type="common">Bacteroides succinogenes</name>
    <dbReference type="NCBI Taxonomy" id="833"/>
    <lineage>
        <taxon>Bacteria</taxon>
        <taxon>Pseudomonadati</taxon>
        <taxon>Fibrobacterota</taxon>
        <taxon>Fibrobacteria</taxon>
        <taxon>Fibrobacterales</taxon>
        <taxon>Fibrobacteraceae</taxon>
        <taxon>Fibrobacter</taxon>
    </lineage>
</organism>
<protein>
    <recommendedName>
        <fullName evidence="3">DUF4416 domain-containing protein</fullName>
    </recommendedName>
</protein>
<evidence type="ECO:0000313" key="1">
    <source>
        <dbReference type="EMBL" id="SUQ19128.1"/>
    </source>
</evidence>
<dbReference type="Pfam" id="PF14385">
    <property type="entry name" value="DUF4416"/>
    <property type="match status" value="1"/>
</dbReference>
<proteinExistence type="predicted"/>
<evidence type="ECO:0000313" key="2">
    <source>
        <dbReference type="Proteomes" id="UP000255423"/>
    </source>
</evidence>
<accession>A0A380RUA8</accession>
<gene>
    <name evidence="1" type="ORF">SAMN05661053_0355</name>
</gene>
<evidence type="ECO:0008006" key="3">
    <source>
        <dbReference type="Google" id="ProtNLM"/>
    </source>
</evidence>
<dbReference type="RefSeq" id="WP_109571871.1">
    <property type="nucleotide sequence ID" value="NZ_UHJL01000001.1"/>
</dbReference>